<protein>
    <recommendedName>
        <fullName evidence="4">Zinc finger GRF-type domain-containing protein</fullName>
    </recommendedName>
</protein>
<feature type="compositionally biased region" description="Basic and acidic residues" evidence="1">
    <location>
        <begin position="12"/>
        <end position="22"/>
    </location>
</feature>
<evidence type="ECO:0008006" key="4">
    <source>
        <dbReference type="Google" id="ProtNLM"/>
    </source>
</evidence>
<name>A0AA35ZA82_LACSI</name>
<dbReference type="EMBL" id="OX465081">
    <property type="protein sequence ID" value="CAI9288483.1"/>
    <property type="molecule type" value="Genomic_DNA"/>
</dbReference>
<evidence type="ECO:0000313" key="3">
    <source>
        <dbReference type="Proteomes" id="UP001177003"/>
    </source>
</evidence>
<reference evidence="2" key="1">
    <citation type="submission" date="2023-04" db="EMBL/GenBank/DDBJ databases">
        <authorList>
            <person name="Vijverberg K."/>
            <person name="Xiong W."/>
            <person name="Schranz E."/>
        </authorList>
    </citation>
    <scope>NUCLEOTIDE SEQUENCE</scope>
</reference>
<dbReference type="PANTHER" id="PTHR33248">
    <property type="entry name" value="ZINC ION-BINDING PROTEIN"/>
    <property type="match status" value="1"/>
</dbReference>
<accession>A0AA35ZA82</accession>
<dbReference type="AlphaFoldDB" id="A0AA35ZA82"/>
<feature type="compositionally biased region" description="Low complexity" evidence="1">
    <location>
        <begin position="1"/>
        <end position="10"/>
    </location>
</feature>
<evidence type="ECO:0000256" key="1">
    <source>
        <dbReference type="SAM" id="MobiDB-lite"/>
    </source>
</evidence>
<feature type="region of interest" description="Disordered" evidence="1">
    <location>
        <begin position="1"/>
        <end position="49"/>
    </location>
</feature>
<gene>
    <name evidence="2" type="ORF">LSALG_LOCUS27781</name>
</gene>
<keyword evidence="3" id="KW-1185">Reference proteome</keyword>
<sequence>MASSSSSYSSIRQDDFQADHPCDCNLPSRVKTSRTPDNPGRKFRVCQNSMNGKSPSCKFWQRLDEDEGRTDGRKPYWRKPEESCNLTLKICTLENEISICRMKIEEEKNTNFVNRQELDKETLFTKQWNLTQLQMHYCRKVSFFSFPVEPEMLVLPSYAPLPLDLEPQPVLGYLVQLDLELLQLQPVQLDLHLQPSIHLLQLQLQQVL</sequence>
<organism evidence="2 3">
    <name type="scientific">Lactuca saligna</name>
    <name type="common">Willowleaf lettuce</name>
    <dbReference type="NCBI Taxonomy" id="75948"/>
    <lineage>
        <taxon>Eukaryota</taxon>
        <taxon>Viridiplantae</taxon>
        <taxon>Streptophyta</taxon>
        <taxon>Embryophyta</taxon>
        <taxon>Tracheophyta</taxon>
        <taxon>Spermatophyta</taxon>
        <taxon>Magnoliopsida</taxon>
        <taxon>eudicotyledons</taxon>
        <taxon>Gunneridae</taxon>
        <taxon>Pentapetalae</taxon>
        <taxon>asterids</taxon>
        <taxon>campanulids</taxon>
        <taxon>Asterales</taxon>
        <taxon>Asteraceae</taxon>
        <taxon>Cichorioideae</taxon>
        <taxon>Cichorieae</taxon>
        <taxon>Lactucinae</taxon>
        <taxon>Lactuca</taxon>
    </lineage>
</organism>
<proteinExistence type="predicted"/>
<dbReference type="Proteomes" id="UP001177003">
    <property type="component" value="Chromosome 5"/>
</dbReference>
<evidence type="ECO:0000313" key="2">
    <source>
        <dbReference type="EMBL" id="CAI9288483.1"/>
    </source>
</evidence>